<dbReference type="PANTHER" id="PTHR36505:SF1">
    <property type="entry name" value="BLR1072 PROTEIN"/>
    <property type="match status" value="1"/>
</dbReference>
<dbReference type="PANTHER" id="PTHR36505">
    <property type="entry name" value="BLR1072 PROTEIN"/>
    <property type="match status" value="1"/>
</dbReference>
<dbReference type="Pfam" id="PF05239">
    <property type="entry name" value="PRC"/>
    <property type="match status" value="1"/>
</dbReference>
<comment type="caution">
    <text evidence="2">The sequence shown here is derived from an EMBL/GenBank/DDBJ whole genome shotgun (WGS) entry which is preliminary data.</text>
</comment>
<evidence type="ECO:0000313" key="2">
    <source>
        <dbReference type="EMBL" id="MSU91760.1"/>
    </source>
</evidence>
<accession>A0A6L5Z6M8</accession>
<organism evidence="2 3">
    <name type="scientific">Halovulum marinum</name>
    <dbReference type="NCBI Taxonomy" id="2662447"/>
    <lineage>
        <taxon>Bacteria</taxon>
        <taxon>Pseudomonadati</taxon>
        <taxon>Pseudomonadota</taxon>
        <taxon>Alphaproteobacteria</taxon>
        <taxon>Rhodobacterales</taxon>
        <taxon>Paracoccaceae</taxon>
        <taxon>Halovulum</taxon>
    </lineage>
</organism>
<dbReference type="Gene3D" id="2.30.30.240">
    <property type="entry name" value="PRC-barrel domain"/>
    <property type="match status" value="1"/>
</dbReference>
<dbReference type="EMBL" id="WIND01000025">
    <property type="protein sequence ID" value="MSU91760.1"/>
    <property type="molecule type" value="Genomic_DNA"/>
</dbReference>
<evidence type="ECO:0000313" key="3">
    <source>
        <dbReference type="Proteomes" id="UP000474957"/>
    </source>
</evidence>
<protein>
    <recommendedName>
        <fullName evidence="1">PRC-barrel domain-containing protein</fullName>
    </recommendedName>
</protein>
<sequence length="396" mass="43055">MPDKDRPGNRIAVMVFGITNPWRLLWQKIGCSSSGRLIDRSMKPDVSRQLRFVKRTRQVGAMAGAWGSARNTRPVAPPEVPRMAPGCNGSALRASVKVSCGASSMPISAGDMRSTDDRSDQVQGKDVLMQLSRLLASTITVFVASAPFAVRAADVESLPAASASEGQVARQCQSDLRAFDDELQQTGFGILAPGGGYGVGYSTYGTGYGLIVTPRQQLQALRDAADVYASQGNEEACQTVLSSMRQIYEEHDALVGIETDDPQMRTAWRRAHLANAKPVTEMGRLMRADVIIGADLRTTDDASLGEIEDVVLDSQRQSVAYVLVSSGGFLGLGRELVAVRWTDLRATNDHEIYVLDVSPEAFAAAPKVQRRHFEASYGQDWRNSLDQYWAGVIDKP</sequence>
<dbReference type="Proteomes" id="UP000474957">
    <property type="component" value="Unassembled WGS sequence"/>
</dbReference>
<dbReference type="SUPFAM" id="SSF50346">
    <property type="entry name" value="PRC-barrel domain"/>
    <property type="match status" value="1"/>
</dbReference>
<dbReference type="AlphaFoldDB" id="A0A6L5Z6M8"/>
<evidence type="ECO:0000259" key="1">
    <source>
        <dbReference type="Pfam" id="PF05239"/>
    </source>
</evidence>
<dbReference type="InterPro" id="IPR011033">
    <property type="entry name" value="PRC_barrel-like_sf"/>
</dbReference>
<feature type="domain" description="PRC-barrel" evidence="1">
    <location>
        <begin position="287"/>
        <end position="349"/>
    </location>
</feature>
<gene>
    <name evidence="2" type="ORF">GE300_19460</name>
</gene>
<keyword evidence="3" id="KW-1185">Reference proteome</keyword>
<name>A0A6L5Z6M8_9RHOB</name>
<proteinExistence type="predicted"/>
<dbReference type="InterPro" id="IPR027275">
    <property type="entry name" value="PRC-brl_dom"/>
</dbReference>
<reference evidence="2 3" key="1">
    <citation type="submission" date="2019-10" db="EMBL/GenBank/DDBJ databases">
        <title>Cognatihalovulum marinum gen. nov. sp. nov., a new member of the family Rhodobacteraceae isolated from deep seawater of the Northwest Indian Ocean.</title>
        <authorList>
            <person name="Ruan C."/>
            <person name="Wang J."/>
            <person name="Zheng X."/>
            <person name="Song L."/>
            <person name="Zhu Y."/>
            <person name="Huang Y."/>
            <person name="Lu Z."/>
            <person name="Du W."/>
            <person name="Huang L."/>
            <person name="Dai X."/>
        </authorList>
    </citation>
    <scope>NUCLEOTIDE SEQUENCE [LARGE SCALE GENOMIC DNA]</scope>
    <source>
        <strain evidence="2 3">2CG4</strain>
    </source>
</reference>